<dbReference type="InterPro" id="IPR036291">
    <property type="entry name" value="NAD(P)-bd_dom_sf"/>
</dbReference>
<dbReference type="InterPro" id="IPR020904">
    <property type="entry name" value="Sc_DH/Rdtase_CS"/>
</dbReference>
<sequence>MLRGRTRGYPGGMTDPGSDTATRDSDQWPDLPRTAIVTGGDSGIGRSIAVSLAGGGLDVGITYHSDAERARHAVKEIEGRGSRALARQTDLSELPDAASVVDELADELGGVDILVNNAGVGSDALGVDTSYEKWRQVTSVNLDAVFLCSQRAARRMIDAGHGGRIINITSIHEHLPRTGFAPYAAAKGGAGQLTRVLALELARHGITVNAVAPGEISTGMNDQEGVDPAEQPRPGVPLGRPGAADEVAAAVAFLATPAASYITGVSLLVDGGLALMGPEAGLRLPSDEWRDG</sequence>
<comment type="similarity">
    <text evidence="1">Belongs to the short-chain dehydrogenases/reductases (SDR) family.</text>
</comment>
<name>A0ABT1JBF1_ACTCY</name>
<comment type="caution">
    <text evidence="3">The sequence shown here is derived from an EMBL/GenBank/DDBJ whole genome shotgun (WGS) entry which is preliminary data.</text>
</comment>
<dbReference type="PANTHER" id="PTHR42879">
    <property type="entry name" value="3-OXOACYL-(ACYL-CARRIER-PROTEIN) REDUCTASE"/>
    <property type="match status" value="1"/>
</dbReference>
<dbReference type="EMBL" id="AUBJ02000001">
    <property type="protein sequence ID" value="MCP2329832.1"/>
    <property type="molecule type" value="Genomic_DNA"/>
</dbReference>
<reference evidence="3 4" key="1">
    <citation type="submission" date="2022-06" db="EMBL/GenBank/DDBJ databases">
        <title>Genomic Encyclopedia of Type Strains, Phase I: the one thousand microbial genomes (KMG-I) project.</title>
        <authorList>
            <person name="Kyrpides N."/>
        </authorList>
    </citation>
    <scope>NUCLEOTIDE SEQUENCE [LARGE SCALE GENOMIC DNA]</scope>
    <source>
        <strain evidence="3 4">DSM 43889</strain>
    </source>
</reference>
<dbReference type="PRINTS" id="PR00080">
    <property type="entry name" value="SDRFAMILY"/>
</dbReference>
<dbReference type="Gene3D" id="3.40.50.720">
    <property type="entry name" value="NAD(P)-binding Rossmann-like Domain"/>
    <property type="match status" value="1"/>
</dbReference>
<proteinExistence type="inferred from homology"/>
<accession>A0ABT1JBF1</accession>
<feature type="region of interest" description="Disordered" evidence="2">
    <location>
        <begin position="1"/>
        <end position="30"/>
    </location>
</feature>
<dbReference type="InterPro" id="IPR002347">
    <property type="entry name" value="SDR_fam"/>
</dbReference>
<protein>
    <submittedName>
        <fullName evidence="3">Uncharacterized protein</fullName>
    </submittedName>
</protein>
<dbReference type="Proteomes" id="UP000791080">
    <property type="component" value="Unassembled WGS sequence"/>
</dbReference>
<dbReference type="PANTHER" id="PTHR42879:SF2">
    <property type="entry name" value="3-OXOACYL-[ACYL-CARRIER-PROTEIN] REDUCTASE FABG"/>
    <property type="match status" value="1"/>
</dbReference>
<dbReference type="SUPFAM" id="SSF51735">
    <property type="entry name" value="NAD(P)-binding Rossmann-fold domains"/>
    <property type="match status" value="1"/>
</dbReference>
<evidence type="ECO:0000313" key="3">
    <source>
        <dbReference type="EMBL" id="MCP2329832.1"/>
    </source>
</evidence>
<evidence type="ECO:0000313" key="4">
    <source>
        <dbReference type="Proteomes" id="UP000791080"/>
    </source>
</evidence>
<gene>
    <name evidence="3" type="ORF">G443_000102</name>
</gene>
<organism evidence="3 4">
    <name type="scientific">Actinoalloteichus caeruleus DSM 43889</name>
    <dbReference type="NCBI Taxonomy" id="1120930"/>
    <lineage>
        <taxon>Bacteria</taxon>
        <taxon>Bacillati</taxon>
        <taxon>Actinomycetota</taxon>
        <taxon>Actinomycetes</taxon>
        <taxon>Pseudonocardiales</taxon>
        <taxon>Pseudonocardiaceae</taxon>
        <taxon>Actinoalloteichus</taxon>
        <taxon>Actinoalloteichus cyanogriseus</taxon>
    </lineage>
</organism>
<dbReference type="NCBIfam" id="NF009384">
    <property type="entry name" value="PRK12743.1"/>
    <property type="match status" value="1"/>
</dbReference>
<dbReference type="PRINTS" id="PR00081">
    <property type="entry name" value="GDHRDH"/>
</dbReference>
<evidence type="ECO:0000256" key="2">
    <source>
        <dbReference type="SAM" id="MobiDB-lite"/>
    </source>
</evidence>
<feature type="region of interest" description="Disordered" evidence="2">
    <location>
        <begin position="217"/>
        <end position="237"/>
    </location>
</feature>
<dbReference type="PROSITE" id="PS00061">
    <property type="entry name" value="ADH_SHORT"/>
    <property type="match status" value="1"/>
</dbReference>
<dbReference type="InterPro" id="IPR050259">
    <property type="entry name" value="SDR"/>
</dbReference>
<dbReference type="Pfam" id="PF13561">
    <property type="entry name" value="adh_short_C2"/>
    <property type="match status" value="1"/>
</dbReference>
<evidence type="ECO:0000256" key="1">
    <source>
        <dbReference type="ARBA" id="ARBA00006484"/>
    </source>
</evidence>
<keyword evidence="4" id="KW-1185">Reference proteome</keyword>